<evidence type="ECO:0000313" key="10">
    <source>
        <dbReference type="EnsemblMetazoa" id="XP_038068001.1"/>
    </source>
</evidence>
<keyword evidence="4 6" id="KW-1133">Transmembrane helix</keyword>
<evidence type="ECO:0000256" key="2">
    <source>
        <dbReference type="ARBA" id="ARBA00009671"/>
    </source>
</evidence>
<feature type="transmembrane region" description="Helical" evidence="6">
    <location>
        <begin position="393"/>
        <end position="413"/>
    </location>
</feature>
<keyword evidence="3 6" id="KW-0812">Transmembrane</keyword>
<feature type="region of interest" description="Disordered" evidence="8">
    <location>
        <begin position="1"/>
        <end position="53"/>
    </location>
</feature>
<dbReference type="OrthoDB" id="296386at2759"/>
<proteinExistence type="inferred from homology"/>
<keyword evidence="7" id="KW-0175">Coiled coil</keyword>
<keyword evidence="5 6" id="KW-0472">Membrane</keyword>
<comment type="subcellular location">
    <subcellularLocation>
        <location evidence="1 6">Membrane</location>
        <topology evidence="1 6">Multi-pass membrane protein</topology>
    </subcellularLocation>
</comment>
<evidence type="ECO:0000256" key="5">
    <source>
        <dbReference type="ARBA" id="ARBA00023136"/>
    </source>
</evidence>
<name>A0A914AXK9_PATMI</name>
<feature type="transmembrane region" description="Helical" evidence="6">
    <location>
        <begin position="243"/>
        <end position="269"/>
    </location>
</feature>
<feature type="transmembrane region" description="Helical" evidence="6">
    <location>
        <begin position="352"/>
        <end position="373"/>
    </location>
</feature>
<dbReference type="PANTHER" id="PTHR12308">
    <property type="entry name" value="ANOCTAMIN"/>
    <property type="match status" value="1"/>
</dbReference>
<feature type="transmembrane region" description="Helical" evidence="6">
    <location>
        <begin position="592"/>
        <end position="613"/>
    </location>
</feature>
<reference evidence="10" key="1">
    <citation type="submission" date="2022-11" db="UniProtKB">
        <authorList>
            <consortium name="EnsemblMetazoa"/>
        </authorList>
    </citation>
    <scope>IDENTIFICATION</scope>
</reference>
<dbReference type="GO" id="GO:0005254">
    <property type="term" value="F:chloride channel activity"/>
    <property type="evidence" value="ECO:0007669"/>
    <property type="project" value="TreeGrafter"/>
</dbReference>
<dbReference type="Proteomes" id="UP000887568">
    <property type="component" value="Unplaced"/>
</dbReference>
<evidence type="ECO:0000256" key="6">
    <source>
        <dbReference type="RuleBase" id="RU280814"/>
    </source>
</evidence>
<dbReference type="RefSeq" id="XP_038068001.1">
    <property type="nucleotide sequence ID" value="XM_038212073.1"/>
</dbReference>
<evidence type="ECO:0000256" key="3">
    <source>
        <dbReference type="ARBA" id="ARBA00022692"/>
    </source>
</evidence>
<evidence type="ECO:0000259" key="9">
    <source>
        <dbReference type="Pfam" id="PF04547"/>
    </source>
</evidence>
<feature type="transmembrane region" description="Helical" evidence="6">
    <location>
        <begin position="281"/>
        <end position="299"/>
    </location>
</feature>
<feature type="transmembrane region" description="Helical" evidence="6">
    <location>
        <begin position="541"/>
        <end position="564"/>
    </location>
</feature>
<feature type="transmembrane region" description="Helical" evidence="6">
    <location>
        <begin position="436"/>
        <end position="457"/>
    </location>
</feature>
<dbReference type="GeneID" id="119737614"/>
<dbReference type="InterPro" id="IPR007632">
    <property type="entry name" value="Anoctamin"/>
</dbReference>
<evidence type="ECO:0000256" key="8">
    <source>
        <dbReference type="SAM" id="MobiDB-lite"/>
    </source>
</evidence>
<dbReference type="Pfam" id="PF04547">
    <property type="entry name" value="Anoctamin"/>
    <property type="match status" value="1"/>
</dbReference>
<dbReference type="AlphaFoldDB" id="A0A914AXK9"/>
<evidence type="ECO:0000256" key="7">
    <source>
        <dbReference type="SAM" id="Coils"/>
    </source>
</evidence>
<keyword evidence="11" id="KW-1185">Reference proteome</keyword>
<dbReference type="GO" id="GO:0005886">
    <property type="term" value="C:plasma membrane"/>
    <property type="evidence" value="ECO:0007669"/>
    <property type="project" value="TreeGrafter"/>
</dbReference>
<evidence type="ECO:0000313" key="11">
    <source>
        <dbReference type="Proteomes" id="UP000887568"/>
    </source>
</evidence>
<dbReference type="EnsemblMetazoa" id="XM_038212073.1">
    <property type="protein sequence ID" value="XP_038068001.1"/>
    <property type="gene ID" value="LOC119737614"/>
</dbReference>
<feature type="transmembrane region" description="Helical" evidence="6">
    <location>
        <begin position="633"/>
        <end position="654"/>
    </location>
</feature>
<dbReference type="CTD" id="55129"/>
<sequence length="713" mass="81779">MPAIQRQAAVAQANGHSHQADPRDGDHHHDEPEDHHHHHHFIQDPHGDILTHQGGHFRPLVIMEISEKTTEETRKWLIERIEAQPETGGAGLKARQSVSENGGGTVLEIGASRERLLEGAERACLKKKCKDGTVREFTRVHSEQFDCEEQHFLTTCDCQRIIYYLLLHIRNPTTSNIPGTNNLVLYEKQRIIPKCMDAKIVTHLYPLHIASELSSLTKIWYKSFNSLNGQPIERIREYFGEALAIYFSFLGFYTAALVLPAGVGLLSYLLSTFLGPPSHGYALFAIFNLIWTTLFLEAWKRKCAGMAYSWGTYGMVKFEEPRPEFYGPLHRNRITGREEPHYPKWKRNLKKFGVSAPLIVVFLILAFGIMLASFTLEDYIKGRMDITKMPGSLVFLLPSTIYAVAIVFINKFYRQLASYLNDWENHRLNSTYENNLIMKLIVFDFANCFMALFYVAFYQQDMDRLKKYLATLLIVQQVIEQFLETGLPYLILRFWRKGDHILEAAEKKKDDDANVEAAKGLAEEQSKMDVYPGTFDDYLELFLQFGYVFLFSAVYPLAALWALFNNVIEIRSDAFKISRVCQRPFGQSAEDIGTWQVVFEIMGIIAVLTNTSLMAMSPEVKAFFPNMSTTHYILMFVIFEHILLGLKAAIAILIPDLPKWMEVELAREEFESRQAFLQMLAEKRNADKDNEQLEAEKKIVEMTTVEEVGETTA</sequence>
<evidence type="ECO:0000256" key="4">
    <source>
        <dbReference type="ARBA" id="ARBA00022989"/>
    </source>
</evidence>
<organism evidence="10 11">
    <name type="scientific">Patiria miniata</name>
    <name type="common">Bat star</name>
    <name type="synonym">Asterina miniata</name>
    <dbReference type="NCBI Taxonomy" id="46514"/>
    <lineage>
        <taxon>Eukaryota</taxon>
        <taxon>Metazoa</taxon>
        <taxon>Echinodermata</taxon>
        <taxon>Eleutherozoa</taxon>
        <taxon>Asterozoa</taxon>
        <taxon>Asteroidea</taxon>
        <taxon>Valvatacea</taxon>
        <taxon>Valvatida</taxon>
        <taxon>Asterinidae</taxon>
        <taxon>Patiria</taxon>
    </lineage>
</organism>
<feature type="coiled-coil region" evidence="7">
    <location>
        <begin position="676"/>
        <end position="703"/>
    </location>
</feature>
<protein>
    <recommendedName>
        <fullName evidence="6">Anoctamin</fullName>
    </recommendedName>
</protein>
<feature type="domain" description="Anoctamin transmembrane" evidence="9">
    <location>
        <begin position="235"/>
        <end position="668"/>
    </location>
</feature>
<accession>A0A914AXK9</accession>
<dbReference type="OMA" id="YENHRTA"/>
<comment type="similarity">
    <text evidence="2 6">Belongs to the anoctamin family.</text>
</comment>
<feature type="compositionally biased region" description="Basic and acidic residues" evidence="8">
    <location>
        <begin position="18"/>
        <end position="49"/>
    </location>
</feature>
<dbReference type="PANTHER" id="PTHR12308:SF74">
    <property type="entry name" value="ANOCTAMIN"/>
    <property type="match status" value="1"/>
</dbReference>
<dbReference type="InterPro" id="IPR049452">
    <property type="entry name" value="Anoctamin_TM"/>
</dbReference>
<evidence type="ECO:0000256" key="1">
    <source>
        <dbReference type="ARBA" id="ARBA00004141"/>
    </source>
</evidence>